<feature type="domain" description="Peptidase S8/S53" evidence="2">
    <location>
        <begin position="41"/>
        <end position="250"/>
    </location>
</feature>
<dbReference type="SUPFAM" id="SSF52743">
    <property type="entry name" value="Subtilisin-like"/>
    <property type="match status" value="1"/>
</dbReference>
<dbReference type="GeneID" id="87886172"/>
<dbReference type="GO" id="GO:0006508">
    <property type="term" value="P:proteolysis"/>
    <property type="evidence" value="ECO:0007669"/>
    <property type="project" value="InterPro"/>
</dbReference>
<dbReference type="InterPro" id="IPR000209">
    <property type="entry name" value="Peptidase_S8/S53_dom"/>
</dbReference>
<evidence type="ECO:0000259" key="2">
    <source>
        <dbReference type="Pfam" id="PF00082"/>
    </source>
</evidence>
<reference evidence="3" key="2">
    <citation type="submission" date="2023-06" db="EMBL/GenBank/DDBJ databases">
        <authorList>
            <consortium name="Lawrence Berkeley National Laboratory"/>
            <person name="Mondo S.J."/>
            <person name="Hensen N."/>
            <person name="Bonometti L."/>
            <person name="Westerberg I."/>
            <person name="Brannstrom I.O."/>
            <person name="Guillou S."/>
            <person name="Cros-Aarteil S."/>
            <person name="Calhoun S."/>
            <person name="Haridas S."/>
            <person name="Kuo A."/>
            <person name="Pangilinan J."/>
            <person name="Riley R."/>
            <person name="Labutti K."/>
            <person name="Andreopoulos B."/>
            <person name="Lipzen A."/>
            <person name="Chen C."/>
            <person name="Yanf M."/>
            <person name="Daum C."/>
            <person name="Ng V."/>
            <person name="Clum A."/>
            <person name="Steindorff A."/>
            <person name="Ohm R."/>
            <person name="Martin F."/>
            <person name="Silar P."/>
            <person name="Natvig D."/>
            <person name="Lalanne C."/>
            <person name="Gautier V."/>
            <person name="Ament-Velasquez S.L."/>
            <person name="Kruys A."/>
            <person name="Hutchinson M.I."/>
            <person name="Powell A.J."/>
            <person name="Barry K."/>
            <person name="Miller A.N."/>
            <person name="Grigoriev I.V."/>
            <person name="Debuchy R."/>
            <person name="Gladieux P."/>
            <person name="Thoren M.H."/>
            <person name="Johannesson H."/>
        </authorList>
    </citation>
    <scope>NUCLEOTIDE SEQUENCE</scope>
    <source>
        <strain evidence="3">CBS 333.67</strain>
    </source>
</reference>
<dbReference type="GO" id="GO:0004252">
    <property type="term" value="F:serine-type endopeptidase activity"/>
    <property type="evidence" value="ECO:0007669"/>
    <property type="project" value="InterPro"/>
</dbReference>
<reference evidence="3" key="1">
    <citation type="journal article" date="2023" name="Mol. Phylogenet. Evol.">
        <title>Genome-scale phylogeny and comparative genomics of the fungal order Sordariales.</title>
        <authorList>
            <person name="Hensen N."/>
            <person name="Bonometti L."/>
            <person name="Westerberg I."/>
            <person name="Brannstrom I.O."/>
            <person name="Guillou S."/>
            <person name="Cros-Aarteil S."/>
            <person name="Calhoun S."/>
            <person name="Haridas S."/>
            <person name="Kuo A."/>
            <person name="Mondo S."/>
            <person name="Pangilinan J."/>
            <person name="Riley R."/>
            <person name="LaButti K."/>
            <person name="Andreopoulos B."/>
            <person name="Lipzen A."/>
            <person name="Chen C."/>
            <person name="Yan M."/>
            <person name="Daum C."/>
            <person name="Ng V."/>
            <person name="Clum A."/>
            <person name="Steindorff A."/>
            <person name="Ohm R.A."/>
            <person name="Martin F."/>
            <person name="Silar P."/>
            <person name="Natvig D.O."/>
            <person name="Lalanne C."/>
            <person name="Gautier V."/>
            <person name="Ament-Velasquez S.L."/>
            <person name="Kruys A."/>
            <person name="Hutchinson M.I."/>
            <person name="Powell A.J."/>
            <person name="Barry K."/>
            <person name="Miller A.N."/>
            <person name="Grigoriev I.V."/>
            <person name="Debuchy R."/>
            <person name="Gladieux P."/>
            <person name="Hiltunen Thoren M."/>
            <person name="Johannesson H."/>
        </authorList>
    </citation>
    <scope>NUCLEOTIDE SEQUENCE</scope>
    <source>
        <strain evidence="3">CBS 333.67</strain>
    </source>
</reference>
<name>A0AAJ0M7G9_9PEZI</name>
<organism evidence="3 4">
    <name type="scientific">Chaetomium strumarium</name>
    <dbReference type="NCBI Taxonomy" id="1170767"/>
    <lineage>
        <taxon>Eukaryota</taxon>
        <taxon>Fungi</taxon>
        <taxon>Dikarya</taxon>
        <taxon>Ascomycota</taxon>
        <taxon>Pezizomycotina</taxon>
        <taxon>Sordariomycetes</taxon>
        <taxon>Sordariomycetidae</taxon>
        <taxon>Sordariales</taxon>
        <taxon>Chaetomiaceae</taxon>
        <taxon>Chaetomium</taxon>
    </lineage>
</organism>
<proteinExistence type="predicted"/>
<comment type="caution">
    <text evidence="3">The sequence shown here is derived from an EMBL/GenBank/DDBJ whole genome shotgun (WGS) entry which is preliminary data.</text>
</comment>
<dbReference type="AlphaFoldDB" id="A0AAJ0M7G9"/>
<dbReference type="RefSeq" id="XP_062727467.1">
    <property type="nucleotide sequence ID" value="XM_062867343.1"/>
</dbReference>
<dbReference type="Pfam" id="PF00082">
    <property type="entry name" value="Peptidase_S8"/>
    <property type="match status" value="1"/>
</dbReference>
<keyword evidence="4" id="KW-1185">Reference proteome</keyword>
<evidence type="ECO:0000313" key="3">
    <source>
        <dbReference type="EMBL" id="KAK3311687.1"/>
    </source>
</evidence>
<dbReference type="Gene3D" id="3.40.50.200">
    <property type="entry name" value="Peptidase S8/S53 domain"/>
    <property type="match status" value="1"/>
</dbReference>
<protein>
    <recommendedName>
        <fullName evidence="2">Peptidase S8/S53 domain-containing protein</fullName>
    </recommendedName>
</protein>
<sequence length="359" mass="38155">MADVTYNKKRKSETTATLGLPSSLCAARDARTSGGTQTHRAPEQKKKRYHGTEMTALIGDHISGVNPYVNLVPLRPGPYGKSRVHHAVAAMAQIEKLQSQNGGQHAVVSASFGANVDFVSAVANIDLEKDPEGTKTKAVDYSPDWLGGDHAGDATPIFAIAVGNCDINGHCAPCSSFLYDIPGTDPTNHKYPDFYNIGSGLLNPTKFIFEDPVGEETIEYSWAERSGTSHATALASGLLSLLIARDPGTFSSAGAPTKQGLQSLARRKKGSAWPPDYSPDTAGWSVPRAATDREIPCDPPAGTNDVPGPERPNVRDLLLDDEIPVDLTVDVLAGPAEYQNYLATAPCVSARPGRLNPPV</sequence>
<evidence type="ECO:0000313" key="4">
    <source>
        <dbReference type="Proteomes" id="UP001273166"/>
    </source>
</evidence>
<evidence type="ECO:0000256" key="1">
    <source>
        <dbReference type="SAM" id="MobiDB-lite"/>
    </source>
</evidence>
<feature type="region of interest" description="Disordered" evidence="1">
    <location>
        <begin position="1"/>
        <end position="48"/>
    </location>
</feature>
<accession>A0AAJ0M7G9</accession>
<dbReference type="Proteomes" id="UP001273166">
    <property type="component" value="Unassembled WGS sequence"/>
</dbReference>
<dbReference type="InterPro" id="IPR036852">
    <property type="entry name" value="Peptidase_S8/S53_dom_sf"/>
</dbReference>
<dbReference type="EMBL" id="JAUDZG010000001">
    <property type="protein sequence ID" value="KAK3311687.1"/>
    <property type="molecule type" value="Genomic_DNA"/>
</dbReference>
<gene>
    <name evidence="3" type="ORF">B0T15DRAFT_499618</name>
</gene>